<dbReference type="EMBL" id="DXGJ01000020">
    <property type="protein sequence ID" value="HIW71468.1"/>
    <property type="molecule type" value="Genomic_DNA"/>
</dbReference>
<name>A0A9D1QRH5_9LACO</name>
<evidence type="ECO:0000313" key="2">
    <source>
        <dbReference type="EMBL" id="HIW71468.1"/>
    </source>
</evidence>
<dbReference type="PANTHER" id="PTHR37038">
    <property type="entry name" value="TRANSCRIPTIONAL REGULATOR-RELATED"/>
    <property type="match status" value="1"/>
</dbReference>
<protein>
    <submittedName>
        <fullName evidence="2">Helix-turn-helix domain-containing protein</fullName>
    </submittedName>
</protein>
<gene>
    <name evidence="2" type="ORF">H9875_02450</name>
</gene>
<proteinExistence type="predicted"/>
<dbReference type="AlphaFoldDB" id="A0A9D1QRH5"/>
<reference evidence="2" key="2">
    <citation type="submission" date="2021-04" db="EMBL/GenBank/DDBJ databases">
        <authorList>
            <person name="Gilroy R."/>
        </authorList>
    </citation>
    <scope>NUCLEOTIDE SEQUENCE</scope>
    <source>
        <strain evidence="2">CHK173-259</strain>
    </source>
</reference>
<evidence type="ECO:0000313" key="3">
    <source>
        <dbReference type="Proteomes" id="UP000886822"/>
    </source>
</evidence>
<organism evidence="2 3">
    <name type="scientific">Candidatus Levilactobacillus faecigallinarum</name>
    <dbReference type="NCBI Taxonomy" id="2838638"/>
    <lineage>
        <taxon>Bacteria</taxon>
        <taxon>Bacillati</taxon>
        <taxon>Bacillota</taxon>
        <taxon>Bacilli</taxon>
        <taxon>Lactobacillales</taxon>
        <taxon>Lactobacillaceae</taxon>
        <taxon>Levilactobacillus</taxon>
    </lineage>
</organism>
<dbReference type="SUPFAM" id="SSF47413">
    <property type="entry name" value="lambda repressor-like DNA-binding domains"/>
    <property type="match status" value="1"/>
</dbReference>
<dbReference type="PROSITE" id="PS50943">
    <property type="entry name" value="HTH_CROC1"/>
    <property type="match status" value="1"/>
</dbReference>
<feature type="domain" description="HTH cro/C1-type" evidence="1">
    <location>
        <begin position="8"/>
        <end position="61"/>
    </location>
</feature>
<dbReference type="Proteomes" id="UP000886822">
    <property type="component" value="Unassembled WGS sequence"/>
</dbReference>
<sequence length="298" mass="34146">MLTLGATLRQLRLTQRLTQDQLYGGIVSRSFAGRLERGDHEITTDKFFLILDRLNVGADEFRYVQQGYQPTDAAILESQAELAYDQQNFPWLRHLEQRYRDSQNPRQHQLAVVADVLIKTFGGTGWTPTPGMDRLYDQFNRCQTWNLNQIKLGTAWLAIAALKRDPQLVLAGIDKMHASCDRYVSPKADPFQVMNQRMAFDMLALQVLLITHQYPAAKVFRGPLLATHREFLNTDGEIQVQVMLCLWAWYFGDPQDGDHLAANLRTMPITRGRANLLAILTSYHPRANAYRAKREANQ</sequence>
<dbReference type="InterPro" id="IPR001387">
    <property type="entry name" value="Cro/C1-type_HTH"/>
</dbReference>
<comment type="caution">
    <text evidence="2">The sequence shown here is derived from an EMBL/GenBank/DDBJ whole genome shotgun (WGS) entry which is preliminary data.</text>
</comment>
<dbReference type="GO" id="GO:0003677">
    <property type="term" value="F:DNA binding"/>
    <property type="evidence" value="ECO:0007669"/>
    <property type="project" value="InterPro"/>
</dbReference>
<dbReference type="InterPro" id="IPR053163">
    <property type="entry name" value="HTH-type_regulator_Rgg"/>
</dbReference>
<dbReference type="Gene3D" id="1.10.260.40">
    <property type="entry name" value="lambda repressor-like DNA-binding domains"/>
    <property type="match status" value="1"/>
</dbReference>
<dbReference type="CDD" id="cd00093">
    <property type="entry name" value="HTH_XRE"/>
    <property type="match status" value="1"/>
</dbReference>
<dbReference type="Pfam" id="PF01381">
    <property type="entry name" value="HTH_3"/>
    <property type="match status" value="1"/>
</dbReference>
<dbReference type="InterPro" id="IPR010982">
    <property type="entry name" value="Lambda_DNA-bd_dom_sf"/>
</dbReference>
<dbReference type="SMART" id="SM00530">
    <property type="entry name" value="HTH_XRE"/>
    <property type="match status" value="1"/>
</dbReference>
<reference evidence="2" key="1">
    <citation type="journal article" date="2021" name="PeerJ">
        <title>Extensive microbial diversity within the chicken gut microbiome revealed by metagenomics and culture.</title>
        <authorList>
            <person name="Gilroy R."/>
            <person name="Ravi A."/>
            <person name="Getino M."/>
            <person name="Pursley I."/>
            <person name="Horton D.L."/>
            <person name="Alikhan N.F."/>
            <person name="Baker D."/>
            <person name="Gharbi K."/>
            <person name="Hall N."/>
            <person name="Watson M."/>
            <person name="Adriaenssens E.M."/>
            <person name="Foster-Nyarko E."/>
            <person name="Jarju S."/>
            <person name="Secka A."/>
            <person name="Antonio M."/>
            <person name="Oren A."/>
            <person name="Chaudhuri R.R."/>
            <person name="La Ragione R."/>
            <person name="Hildebrand F."/>
            <person name="Pallen M.J."/>
        </authorList>
    </citation>
    <scope>NUCLEOTIDE SEQUENCE</scope>
    <source>
        <strain evidence="2">CHK173-259</strain>
    </source>
</reference>
<accession>A0A9D1QRH5</accession>
<dbReference type="PANTHER" id="PTHR37038:SF12">
    <property type="entry name" value="TRANSCRIPTIONAL REGULATOR"/>
    <property type="match status" value="1"/>
</dbReference>
<evidence type="ECO:0000259" key="1">
    <source>
        <dbReference type="PROSITE" id="PS50943"/>
    </source>
</evidence>